<keyword evidence="2" id="KW-1185">Reference proteome</keyword>
<name>I5B7J4_9BACT</name>
<reference evidence="1 2" key="1">
    <citation type="submission" date="2011-09" db="EMBL/GenBank/DDBJ databases">
        <authorList>
            <consortium name="US DOE Joint Genome Institute (JGI-PGF)"/>
            <person name="Lucas S."/>
            <person name="Han J."/>
            <person name="Lapidus A."/>
            <person name="Cheng J.-F."/>
            <person name="Goodwin L."/>
            <person name="Pitluck S."/>
            <person name="Peters L."/>
            <person name="Land M.L."/>
            <person name="Hauser L."/>
            <person name="Orellana R."/>
            <person name="Lovley D."/>
            <person name="Woyke T.J."/>
        </authorList>
    </citation>
    <scope>NUCLEOTIDE SEQUENCE [LARGE SCALE GENOMIC DNA]</scope>
    <source>
        <strain evidence="1 2">2ac9</strain>
    </source>
</reference>
<evidence type="ECO:0000313" key="1">
    <source>
        <dbReference type="EMBL" id="EIM65457.1"/>
    </source>
</evidence>
<accession>I5B7J4</accession>
<dbReference type="RefSeq" id="WP_004075679.1">
    <property type="nucleotide sequence ID" value="NZ_CM001488.1"/>
</dbReference>
<reference evidence="1 2" key="2">
    <citation type="submission" date="2012-02" db="EMBL/GenBank/DDBJ databases">
        <title>Improved High-Quality Draft sequence of Desulfobacter postgatei 2ac9.</title>
        <authorList>
            <consortium name="US DOE Joint Genome Institute"/>
            <person name="Lucas S."/>
            <person name="Han J."/>
            <person name="Lapidus A."/>
            <person name="Cheng J.-F."/>
            <person name="Goodwin L."/>
            <person name="Pitluck S."/>
            <person name="Peters L."/>
            <person name="Ovchinnikova G."/>
            <person name="Held B."/>
            <person name="Detter J.C."/>
            <person name="Han C."/>
            <person name="Tapia R."/>
            <person name="Land M."/>
            <person name="Hauser L."/>
            <person name="Kyrpides N."/>
            <person name="Ivanova N."/>
            <person name="Pagani I."/>
            <person name="Orellana R."/>
            <person name="Lovley D."/>
            <person name="Woyke T."/>
        </authorList>
    </citation>
    <scope>NUCLEOTIDE SEQUENCE [LARGE SCALE GENOMIC DNA]</scope>
    <source>
        <strain evidence="1 2">2ac9</strain>
    </source>
</reference>
<sequence>MDLTLLVDNTTFTDRYLTAEPGLSKRTIEGLAVKHPKLVAHPEVFSSVSVDGLAEIGSLVTKEKAARHMALTLTKTPVNLSSRLVFFR</sequence>
<dbReference type="STRING" id="879212.DespoDRAFT_03718"/>
<dbReference type="HOGENOM" id="CLU_2464074_0_0_7"/>
<protein>
    <submittedName>
        <fullName evidence="1">Uncharacterized protein</fullName>
    </submittedName>
</protein>
<organism evidence="1 2">
    <name type="scientific">Desulfobacter postgatei 2ac9</name>
    <dbReference type="NCBI Taxonomy" id="879212"/>
    <lineage>
        <taxon>Bacteria</taxon>
        <taxon>Pseudomonadati</taxon>
        <taxon>Thermodesulfobacteriota</taxon>
        <taxon>Desulfobacteria</taxon>
        <taxon>Desulfobacterales</taxon>
        <taxon>Desulfobacteraceae</taxon>
        <taxon>Desulfobacter</taxon>
    </lineage>
</organism>
<proteinExistence type="predicted"/>
<dbReference type="Proteomes" id="UP000005778">
    <property type="component" value="Chromosome"/>
</dbReference>
<dbReference type="AlphaFoldDB" id="I5B7J4"/>
<dbReference type="EMBL" id="CM001488">
    <property type="protein sequence ID" value="EIM65457.1"/>
    <property type="molecule type" value="Genomic_DNA"/>
</dbReference>
<gene>
    <name evidence="1" type="ORF">DespoDRAFT_03718</name>
</gene>
<dbReference type="OrthoDB" id="9803916at2"/>
<evidence type="ECO:0000313" key="2">
    <source>
        <dbReference type="Proteomes" id="UP000005778"/>
    </source>
</evidence>
<dbReference type="eggNOG" id="COG1237">
    <property type="taxonomic scope" value="Bacteria"/>
</dbReference>